<accession>A0ABR4E1S0</accession>
<dbReference type="PANTHER" id="PTHR42973:SF39">
    <property type="entry name" value="FAD-BINDING PCMH-TYPE DOMAIN-CONTAINING PROTEIN"/>
    <property type="match status" value="1"/>
</dbReference>
<dbReference type="PROSITE" id="PS51387">
    <property type="entry name" value="FAD_PCMH"/>
    <property type="match status" value="1"/>
</dbReference>
<evidence type="ECO:0000313" key="8">
    <source>
        <dbReference type="EMBL" id="KAL2276369.1"/>
    </source>
</evidence>
<dbReference type="EMBL" id="JBAWTH010000117">
    <property type="protein sequence ID" value="KAL2276369.1"/>
    <property type="molecule type" value="Genomic_DNA"/>
</dbReference>
<evidence type="ECO:0000256" key="4">
    <source>
        <dbReference type="ARBA" id="ARBA00022827"/>
    </source>
</evidence>
<dbReference type="Gene3D" id="3.30.465.10">
    <property type="match status" value="1"/>
</dbReference>
<evidence type="ECO:0000256" key="3">
    <source>
        <dbReference type="ARBA" id="ARBA00022630"/>
    </source>
</evidence>
<dbReference type="InterPro" id="IPR036318">
    <property type="entry name" value="FAD-bd_PCMH-like_sf"/>
</dbReference>
<keyword evidence="9" id="KW-1185">Reference proteome</keyword>
<comment type="cofactor">
    <cofactor evidence="1">
        <name>FAD</name>
        <dbReference type="ChEBI" id="CHEBI:57692"/>
    </cofactor>
</comment>
<evidence type="ECO:0000256" key="5">
    <source>
        <dbReference type="ARBA" id="ARBA00023002"/>
    </source>
</evidence>
<evidence type="ECO:0000256" key="2">
    <source>
        <dbReference type="ARBA" id="ARBA00005466"/>
    </source>
</evidence>
<organism evidence="8 9">
    <name type="scientific">Diaporthe vaccinii</name>
    <dbReference type="NCBI Taxonomy" id="105482"/>
    <lineage>
        <taxon>Eukaryota</taxon>
        <taxon>Fungi</taxon>
        <taxon>Dikarya</taxon>
        <taxon>Ascomycota</taxon>
        <taxon>Pezizomycotina</taxon>
        <taxon>Sordariomycetes</taxon>
        <taxon>Sordariomycetidae</taxon>
        <taxon>Diaporthales</taxon>
        <taxon>Diaporthaceae</taxon>
        <taxon>Diaporthe</taxon>
        <taxon>Diaporthe eres species complex</taxon>
    </lineage>
</organism>
<evidence type="ECO:0000256" key="6">
    <source>
        <dbReference type="SAM" id="MobiDB-lite"/>
    </source>
</evidence>
<feature type="domain" description="FAD-binding PCMH-type" evidence="7">
    <location>
        <begin position="1"/>
        <end position="219"/>
    </location>
</feature>
<dbReference type="Proteomes" id="UP001600888">
    <property type="component" value="Unassembled WGS sequence"/>
</dbReference>
<comment type="caution">
    <text evidence="8">The sequence shown here is derived from an EMBL/GenBank/DDBJ whole genome shotgun (WGS) entry which is preliminary data.</text>
</comment>
<dbReference type="InterPro" id="IPR016169">
    <property type="entry name" value="FAD-bd_PCMH_sub2"/>
</dbReference>
<comment type="similarity">
    <text evidence="2">Belongs to the oxygen-dependent FAD-linked oxidoreductase family.</text>
</comment>
<protein>
    <recommendedName>
        <fullName evidence="7">FAD-binding PCMH-type domain-containing protein</fullName>
    </recommendedName>
</protein>
<keyword evidence="5" id="KW-0560">Oxidoreductase</keyword>
<name>A0ABR4E1S0_9PEZI</name>
<evidence type="ECO:0000259" key="7">
    <source>
        <dbReference type="PROSITE" id="PS51387"/>
    </source>
</evidence>
<feature type="region of interest" description="Disordered" evidence="6">
    <location>
        <begin position="243"/>
        <end position="267"/>
    </location>
</feature>
<evidence type="ECO:0000313" key="9">
    <source>
        <dbReference type="Proteomes" id="UP001600888"/>
    </source>
</evidence>
<keyword evidence="4" id="KW-0274">FAD</keyword>
<evidence type="ECO:0000256" key="1">
    <source>
        <dbReference type="ARBA" id="ARBA00001974"/>
    </source>
</evidence>
<keyword evidence="3" id="KW-0285">Flavoprotein</keyword>
<sequence length="267" mass="28012">MQARSTSDVQNAIRLAERAQYPPRRPDDGATTSWARSDAGSGLLVDLLLFNGVKVLESFTAAEEGQVFVEPDTEVNVVRPKDGVRAAVAFGPASAGLRLNHALGESGLFSVSGAAGEFSSLWSTSDAGCGVAPAGNGWLTRGTKATVALGGGWGQDGGYGPLTARYGLGVDQRLEAMVFTPDGELRVANKITNPDLFWAVRGGGPFGAVVKATRKAYPTVPHDGVQMVHEFHTQDHRLRARPLATRQGNGIPPRAAPGALKKQGVTL</sequence>
<reference evidence="8 9" key="1">
    <citation type="submission" date="2024-03" db="EMBL/GenBank/DDBJ databases">
        <title>A high-quality draft genome sequence of Diaporthe vaccinii, a causative agent of upright dieback and viscid rot disease in cranberry plants.</title>
        <authorList>
            <person name="Sarrasin M."/>
            <person name="Lang B.F."/>
            <person name="Burger G."/>
        </authorList>
    </citation>
    <scope>NUCLEOTIDE SEQUENCE [LARGE SCALE GENOMIC DNA]</scope>
    <source>
        <strain evidence="8 9">IS7</strain>
    </source>
</reference>
<proteinExistence type="inferred from homology"/>
<dbReference type="InterPro" id="IPR016166">
    <property type="entry name" value="FAD-bd_PCMH"/>
</dbReference>
<dbReference type="SUPFAM" id="SSF56176">
    <property type="entry name" value="FAD-binding/transporter-associated domain-like"/>
    <property type="match status" value="1"/>
</dbReference>
<dbReference type="PANTHER" id="PTHR42973">
    <property type="entry name" value="BINDING OXIDOREDUCTASE, PUTATIVE (AFU_ORTHOLOGUE AFUA_1G17690)-RELATED"/>
    <property type="match status" value="1"/>
</dbReference>
<dbReference type="InterPro" id="IPR050416">
    <property type="entry name" value="FAD-linked_Oxidoreductase"/>
</dbReference>
<gene>
    <name evidence="8" type="ORF">FJTKL_00962</name>
</gene>